<organism evidence="5">
    <name type="scientific">marine metagenome</name>
    <dbReference type="NCBI Taxonomy" id="408172"/>
    <lineage>
        <taxon>unclassified sequences</taxon>
        <taxon>metagenomes</taxon>
        <taxon>ecological metagenomes</taxon>
    </lineage>
</organism>
<evidence type="ECO:0000313" key="5">
    <source>
        <dbReference type="EMBL" id="SVC97057.1"/>
    </source>
</evidence>
<proteinExistence type="predicted"/>
<dbReference type="AlphaFoldDB" id="A0A382RIV4"/>
<evidence type="ECO:0000256" key="2">
    <source>
        <dbReference type="ARBA" id="ARBA00022759"/>
    </source>
</evidence>
<keyword evidence="2" id="KW-0255">Endonuclease</keyword>
<dbReference type="GO" id="GO:0003676">
    <property type="term" value="F:nucleic acid binding"/>
    <property type="evidence" value="ECO:0007669"/>
    <property type="project" value="InterPro"/>
</dbReference>
<dbReference type="Gene3D" id="2.40.50.90">
    <property type="match status" value="1"/>
</dbReference>
<reference evidence="5" key="1">
    <citation type="submission" date="2018-05" db="EMBL/GenBank/DDBJ databases">
        <authorList>
            <person name="Lanie J.A."/>
            <person name="Ng W.-L."/>
            <person name="Kazmierczak K.M."/>
            <person name="Andrzejewski T.M."/>
            <person name="Davidsen T.M."/>
            <person name="Wayne K.J."/>
            <person name="Tettelin H."/>
            <person name="Glass J.I."/>
            <person name="Rusch D."/>
            <person name="Podicherti R."/>
            <person name="Tsui H.-C.T."/>
            <person name="Winkler M.E."/>
        </authorList>
    </citation>
    <scope>NUCLEOTIDE SEQUENCE</scope>
</reference>
<gene>
    <name evidence="5" type="ORF">METZ01_LOCUS349911</name>
</gene>
<dbReference type="PANTHER" id="PTHR12302">
    <property type="entry name" value="EBNA2 BINDING PROTEIN P100"/>
    <property type="match status" value="1"/>
</dbReference>
<name>A0A382RIV4_9ZZZZ</name>
<dbReference type="PANTHER" id="PTHR12302:SF3">
    <property type="entry name" value="SERINE_THREONINE-PROTEIN KINASE 31"/>
    <property type="match status" value="1"/>
</dbReference>
<keyword evidence="3" id="KW-0378">Hydrolase</keyword>
<dbReference type="PROSITE" id="PS01123">
    <property type="entry name" value="TNASE_1"/>
    <property type="match status" value="1"/>
</dbReference>
<accession>A0A382RIV4</accession>
<evidence type="ECO:0000259" key="4">
    <source>
        <dbReference type="PROSITE" id="PS50830"/>
    </source>
</evidence>
<dbReference type="InterPro" id="IPR016071">
    <property type="entry name" value="Staphylococal_nuclease_OB-fold"/>
</dbReference>
<keyword evidence="1" id="KW-0540">Nuclease</keyword>
<dbReference type="InterPro" id="IPR002071">
    <property type="entry name" value="Thermonucl_AS"/>
</dbReference>
<protein>
    <recommendedName>
        <fullName evidence="4">TNase-like domain-containing protein</fullName>
    </recommendedName>
</protein>
<evidence type="ECO:0000256" key="3">
    <source>
        <dbReference type="ARBA" id="ARBA00022801"/>
    </source>
</evidence>
<evidence type="ECO:0000256" key="1">
    <source>
        <dbReference type="ARBA" id="ARBA00022722"/>
    </source>
</evidence>
<dbReference type="Pfam" id="PF00565">
    <property type="entry name" value="SNase"/>
    <property type="match status" value="1"/>
</dbReference>
<dbReference type="SUPFAM" id="SSF50199">
    <property type="entry name" value="Staphylococcal nuclease"/>
    <property type="match status" value="1"/>
</dbReference>
<dbReference type="GO" id="GO:0016787">
    <property type="term" value="F:hydrolase activity"/>
    <property type="evidence" value="ECO:0007669"/>
    <property type="project" value="UniProtKB-KW"/>
</dbReference>
<dbReference type="InterPro" id="IPR035451">
    <property type="entry name" value="Ada-like_dom_sf"/>
</dbReference>
<dbReference type="EMBL" id="UINC01121706">
    <property type="protein sequence ID" value="SVC97057.1"/>
    <property type="molecule type" value="Genomic_DNA"/>
</dbReference>
<dbReference type="PROSITE" id="PS50830">
    <property type="entry name" value="TNASE_3"/>
    <property type="match status" value="1"/>
</dbReference>
<dbReference type="SMART" id="SM00318">
    <property type="entry name" value="SNc"/>
    <property type="match status" value="1"/>
</dbReference>
<sequence>MGLKTSLLVLMLFLVPQVELKTVNGEVVQVQDGDTLTVKTERNRLHKVRLADVDAPEMGQPFGKSARRLATDLALEKTVRVNYTFKDKYDRLIGEVFLPDGKLLNEEMLKAGLAWHYRVKHPHSSFLEKLEYKAWKKNLGLWLQKAPVPPWEFRRENRPPSPPTIPENMDYDLFLSYGLLGDPKTRIYEWPECKGYPKNTKGYINFGNLSDAKALGYKASPRCEGSRLLSDLPDLPM</sequence>
<dbReference type="InterPro" id="IPR035437">
    <property type="entry name" value="SNase_OB-fold_sf"/>
</dbReference>
<dbReference type="SUPFAM" id="SSF57884">
    <property type="entry name" value="Ada DNA repair protein, N-terminal domain (N-Ada 10)"/>
    <property type="match status" value="1"/>
</dbReference>
<dbReference type="GO" id="GO:0004519">
    <property type="term" value="F:endonuclease activity"/>
    <property type="evidence" value="ECO:0007669"/>
    <property type="project" value="UniProtKB-KW"/>
</dbReference>
<feature type="domain" description="TNase-like" evidence="4">
    <location>
        <begin position="21"/>
        <end position="144"/>
    </location>
</feature>